<dbReference type="AlphaFoldDB" id="A0A1L9RB76"/>
<accession>A0A1L9RB76</accession>
<dbReference type="RefSeq" id="XP_040685863.1">
    <property type="nucleotide sequence ID" value="XM_040828763.1"/>
</dbReference>
<reference evidence="4" key="1">
    <citation type="journal article" date="2017" name="Genome Biol.">
        <title>Comparative genomics reveals high biological diversity and specific adaptations in the industrially and medically important fungal genus Aspergillus.</title>
        <authorList>
            <person name="de Vries R.P."/>
            <person name="Riley R."/>
            <person name="Wiebenga A."/>
            <person name="Aguilar-Osorio G."/>
            <person name="Amillis S."/>
            <person name="Uchima C.A."/>
            <person name="Anderluh G."/>
            <person name="Asadollahi M."/>
            <person name="Askin M."/>
            <person name="Barry K."/>
            <person name="Battaglia E."/>
            <person name="Bayram O."/>
            <person name="Benocci T."/>
            <person name="Braus-Stromeyer S.A."/>
            <person name="Caldana C."/>
            <person name="Canovas D."/>
            <person name="Cerqueira G.C."/>
            <person name="Chen F."/>
            <person name="Chen W."/>
            <person name="Choi C."/>
            <person name="Clum A."/>
            <person name="Dos Santos R.A."/>
            <person name="Damasio A.R."/>
            <person name="Diallinas G."/>
            <person name="Emri T."/>
            <person name="Fekete E."/>
            <person name="Flipphi M."/>
            <person name="Freyberg S."/>
            <person name="Gallo A."/>
            <person name="Gournas C."/>
            <person name="Habgood R."/>
            <person name="Hainaut M."/>
            <person name="Harispe M.L."/>
            <person name="Henrissat B."/>
            <person name="Hilden K.S."/>
            <person name="Hope R."/>
            <person name="Hossain A."/>
            <person name="Karabika E."/>
            <person name="Karaffa L."/>
            <person name="Karanyi Z."/>
            <person name="Krasevec N."/>
            <person name="Kuo A."/>
            <person name="Kusch H."/>
            <person name="LaButti K."/>
            <person name="Lagendijk E.L."/>
            <person name="Lapidus A."/>
            <person name="Levasseur A."/>
            <person name="Lindquist E."/>
            <person name="Lipzen A."/>
            <person name="Logrieco A.F."/>
            <person name="MacCabe A."/>
            <person name="Maekelae M.R."/>
            <person name="Malavazi I."/>
            <person name="Melin P."/>
            <person name="Meyer V."/>
            <person name="Mielnichuk N."/>
            <person name="Miskei M."/>
            <person name="Molnar A.P."/>
            <person name="Mule G."/>
            <person name="Ngan C.Y."/>
            <person name="Orejas M."/>
            <person name="Orosz E."/>
            <person name="Ouedraogo J.P."/>
            <person name="Overkamp K.M."/>
            <person name="Park H.-S."/>
            <person name="Perrone G."/>
            <person name="Piumi F."/>
            <person name="Punt P.J."/>
            <person name="Ram A.F."/>
            <person name="Ramon A."/>
            <person name="Rauscher S."/>
            <person name="Record E."/>
            <person name="Riano-Pachon D.M."/>
            <person name="Robert V."/>
            <person name="Roehrig J."/>
            <person name="Ruller R."/>
            <person name="Salamov A."/>
            <person name="Salih N.S."/>
            <person name="Samson R.A."/>
            <person name="Sandor E."/>
            <person name="Sanguinetti M."/>
            <person name="Schuetze T."/>
            <person name="Sepcic K."/>
            <person name="Shelest E."/>
            <person name="Sherlock G."/>
            <person name="Sophianopoulou V."/>
            <person name="Squina F.M."/>
            <person name="Sun H."/>
            <person name="Susca A."/>
            <person name="Todd R.B."/>
            <person name="Tsang A."/>
            <person name="Unkles S.E."/>
            <person name="van de Wiele N."/>
            <person name="van Rossen-Uffink D."/>
            <person name="Oliveira J.V."/>
            <person name="Vesth T.C."/>
            <person name="Visser J."/>
            <person name="Yu J.-H."/>
            <person name="Zhou M."/>
            <person name="Andersen M.R."/>
            <person name="Archer D.B."/>
            <person name="Baker S.E."/>
            <person name="Benoit I."/>
            <person name="Brakhage A.A."/>
            <person name="Braus G.H."/>
            <person name="Fischer R."/>
            <person name="Frisvad J.C."/>
            <person name="Goldman G.H."/>
            <person name="Houbraken J."/>
            <person name="Oakley B."/>
            <person name="Pocsi I."/>
            <person name="Scazzocchio C."/>
            <person name="Seiboth B."/>
            <person name="vanKuyk P.A."/>
            <person name="Wortman J."/>
            <person name="Dyer P.S."/>
            <person name="Grigoriev I.V."/>
        </authorList>
    </citation>
    <scope>NUCLEOTIDE SEQUENCE [LARGE SCALE GENOMIC DNA]</scope>
    <source>
        <strain evidence="4">DTO 134E9</strain>
    </source>
</reference>
<feature type="transmembrane region" description="Helical" evidence="2">
    <location>
        <begin position="686"/>
        <end position="707"/>
    </location>
</feature>
<evidence type="ECO:0000313" key="4">
    <source>
        <dbReference type="Proteomes" id="UP000184383"/>
    </source>
</evidence>
<feature type="compositionally biased region" description="Basic and acidic residues" evidence="1">
    <location>
        <begin position="484"/>
        <end position="494"/>
    </location>
</feature>
<gene>
    <name evidence="3" type="ORF">ASPWEDRAFT_117728</name>
</gene>
<feature type="compositionally biased region" description="Low complexity" evidence="1">
    <location>
        <begin position="231"/>
        <end position="244"/>
    </location>
</feature>
<organism evidence="3 4">
    <name type="scientific">Aspergillus wentii DTO 134E9</name>
    <dbReference type="NCBI Taxonomy" id="1073089"/>
    <lineage>
        <taxon>Eukaryota</taxon>
        <taxon>Fungi</taxon>
        <taxon>Dikarya</taxon>
        <taxon>Ascomycota</taxon>
        <taxon>Pezizomycotina</taxon>
        <taxon>Eurotiomycetes</taxon>
        <taxon>Eurotiomycetidae</taxon>
        <taxon>Eurotiales</taxon>
        <taxon>Aspergillaceae</taxon>
        <taxon>Aspergillus</taxon>
        <taxon>Aspergillus subgen. Cremei</taxon>
    </lineage>
</organism>
<keyword evidence="4" id="KW-1185">Reference proteome</keyword>
<keyword evidence="2" id="KW-1133">Transmembrane helix</keyword>
<evidence type="ECO:0000256" key="2">
    <source>
        <dbReference type="SAM" id="Phobius"/>
    </source>
</evidence>
<feature type="transmembrane region" description="Helical" evidence="2">
    <location>
        <begin position="768"/>
        <end position="788"/>
    </location>
</feature>
<dbReference type="Proteomes" id="UP000184383">
    <property type="component" value="Unassembled WGS sequence"/>
</dbReference>
<keyword evidence="2" id="KW-0812">Transmembrane</keyword>
<feature type="region of interest" description="Disordered" evidence="1">
    <location>
        <begin position="371"/>
        <end position="567"/>
    </location>
</feature>
<evidence type="ECO:0000256" key="1">
    <source>
        <dbReference type="SAM" id="MobiDB-lite"/>
    </source>
</evidence>
<dbReference type="GeneID" id="63744611"/>
<feature type="compositionally biased region" description="Polar residues" evidence="1">
    <location>
        <begin position="498"/>
        <end position="509"/>
    </location>
</feature>
<dbReference type="VEuPathDB" id="FungiDB:ASPWEDRAFT_117728"/>
<protein>
    <recommendedName>
        <fullName evidence="5">NTP binding protein</fullName>
    </recommendedName>
</protein>
<proteinExistence type="predicted"/>
<name>A0A1L9RB76_ASPWE</name>
<feature type="compositionally biased region" description="Basic and acidic residues" evidence="1">
    <location>
        <begin position="651"/>
        <end position="660"/>
    </location>
</feature>
<feature type="region of interest" description="Disordered" evidence="1">
    <location>
        <begin position="1"/>
        <end position="254"/>
    </location>
</feature>
<evidence type="ECO:0008006" key="5">
    <source>
        <dbReference type="Google" id="ProtNLM"/>
    </source>
</evidence>
<feature type="compositionally biased region" description="Basic and acidic residues" evidence="1">
    <location>
        <begin position="117"/>
        <end position="148"/>
    </location>
</feature>
<feature type="compositionally biased region" description="Polar residues" evidence="1">
    <location>
        <begin position="245"/>
        <end position="254"/>
    </location>
</feature>
<feature type="compositionally biased region" description="Low complexity" evidence="1">
    <location>
        <begin position="526"/>
        <end position="538"/>
    </location>
</feature>
<feature type="compositionally biased region" description="Polar residues" evidence="1">
    <location>
        <begin position="662"/>
        <end position="674"/>
    </location>
</feature>
<feature type="transmembrane region" description="Helical" evidence="2">
    <location>
        <begin position="794"/>
        <end position="813"/>
    </location>
</feature>
<feature type="compositionally biased region" description="Basic and acidic residues" evidence="1">
    <location>
        <begin position="79"/>
        <end position="92"/>
    </location>
</feature>
<feature type="compositionally biased region" description="Low complexity" evidence="1">
    <location>
        <begin position="187"/>
        <end position="201"/>
    </location>
</feature>
<dbReference type="EMBL" id="KV878215">
    <property type="protein sequence ID" value="OJJ32186.1"/>
    <property type="molecule type" value="Genomic_DNA"/>
</dbReference>
<feature type="compositionally biased region" description="Low complexity" evidence="1">
    <location>
        <begin position="471"/>
        <end position="483"/>
    </location>
</feature>
<sequence>MEERIQLPNGHLLNLNPRPRHFKPTGDAFRSQGTRRSQTPEHDTEGDQESGSPQERGLGSPPQYAMQKTKATKLPVPRSHTDRRNGNWRKVEIEDEDETEAGDAQAYASPPPSEPRSAGKDREQYWKKVRERFEKESPLPSKTRDRPKGYYQGAYRKIMSLANSPRQEIAKYKLKNGEGLNSKTGIPTPTSQSPQSSVNSSRGQPVRRRVNSRGVKRQGVDETWRQKSGRTDNNTDSSVNSNFSLSPVSGPGSSMTDWEDKFVVHMPSAREPNPPTMTSQQIAQFQTSIEKVHRAGEDMLDPETLPSPRKIGKQRCSTIWEESARKTKKKPCNVNSDGSFLGCKEINGPTDKNPDEILLFCTVPERPKVVNVPAPAPKKPAQKSTAHPKASAAEKHIVQEEWKSVTQNLKHVQSPKPLPKTMCQETQCQRPEKSRIPTQPASKENTKPASSSNTSPKGQVENRKGGDAFITTPTTTNTMVGTEGTKRDTQKTPDPKQPVSQSRHSTTSIPLGLRPAVQLSQKKSDPPSTTSSQAASPTNIQSSKGRISPKLTGGESTKGIRGFIRTSGTVKSITENLNQPKHNDPRKPLCVSVTSEDHDAVPSRTVSETSPPGKVSPQPAISLSPPLRARGKVGRKEQSQAMEVAELDGQQVKDRQRGDFRFNTTGASADSQQTEGHDDKHQLDPLTLSLIFHILVLSIAYMQRLLIKLSTNRYPKIAFDIVLNMAEHCFHVLSRAWNALTIYRTTGSWPWPSHQDVGRVLADLSQTFVYLVTLGFIIMLVGRAAGYVVFVGSWIVWFARPFGWVFGAVGRLLQV</sequence>
<feature type="region of interest" description="Disordered" evidence="1">
    <location>
        <begin position="595"/>
        <end position="680"/>
    </location>
</feature>
<evidence type="ECO:0000313" key="3">
    <source>
        <dbReference type="EMBL" id="OJJ32186.1"/>
    </source>
</evidence>
<feature type="compositionally biased region" description="Basic and acidic residues" evidence="1">
    <location>
        <begin position="392"/>
        <end position="403"/>
    </location>
</feature>
<dbReference type="STRING" id="1073089.A0A1L9RB76"/>
<dbReference type="OrthoDB" id="5415055at2759"/>
<feature type="compositionally biased region" description="Polar residues" evidence="1">
    <location>
        <begin position="436"/>
        <end position="457"/>
    </location>
</feature>
<keyword evidence="2" id="KW-0472">Membrane</keyword>
<feature type="compositionally biased region" description="Basic residues" evidence="1">
    <location>
        <begin position="205"/>
        <end position="216"/>
    </location>
</feature>